<comment type="caution">
    <text evidence="6">The sequence shown here is derived from an EMBL/GenBank/DDBJ whole genome shotgun (WGS) entry which is preliminary data.</text>
</comment>
<comment type="catalytic activity">
    <reaction evidence="5">
        <text>(6S)-5-formyl-5,6,7,8-tetrahydrofolate + ATP = (6R)-5,10-methenyltetrahydrofolate + ADP + phosphate</text>
        <dbReference type="Rhea" id="RHEA:10488"/>
        <dbReference type="ChEBI" id="CHEBI:30616"/>
        <dbReference type="ChEBI" id="CHEBI:43474"/>
        <dbReference type="ChEBI" id="CHEBI:57455"/>
        <dbReference type="ChEBI" id="CHEBI:57457"/>
        <dbReference type="ChEBI" id="CHEBI:456216"/>
        <dbReference type="EC" id="6.3.3.2"/>
    </reaction>
</comment>
<keyword evidence="7" id="KW-1185">Reference proteome</keyword>
<dbReference type="EC" id="6.3.3.2" evidence="5"/>
<comment type="cofactor">
    <cofactor evidence="5">
        <name>Mg(2+)</name>
        <dbReference type="ChEBI" id="CHEBI:18420"/>
    </cofactor>
</comment>
<evidence type="ECO:0000256" key="4">
    <source>
        <dbReference type="PIRSR" id="PIRSR006806-1"/>
    </source>
</evidence>
<dbReference type="InterPro" id="IPR037171">
    <property type="entry name" value="NagB/RpiA_transferase-like"/>
</dbReference>
<evidence type="ECO:0000256" key="3">
    <source>
        <dbReference type="ARBA" id="ARBA00022840"/>
    </source>
</evidence>
<dbReference type="GO" id="GO:0035999">
    <property type="term" value="P:tetrahydrofolate interconversion"/>
    <property type="evidence" value="ECO:0007669"/>
    <property type="project" value="TreeGrafter"/>
</dbReference>
<evidence type="ECO:0000256" key="2">
    <source>
        <dbReference type="ARBA" id="ARBA00022741"/>
    </source>
</evidence>
<keyword evidence="2 4" id="KW-0547">Nucleotide-binding</keyword>
<accession>I2GR51</accession>
<dbReference type="GO" id="GO:0005524">
    <property type="term" value="F:ATP binding"/>
    <property type="evidence" value="ECO:0007669"/>
    <property type="project" value="UniProtKB-KW"/>
</dbReference>
<evidence type="ECO:0000313" key="6">
    <source>
        <dbReference type="EMBL" id="CCH56379.1"/>
    </source>
</evidence>
<dbReference type="STRING" id="1185876.BN8_05709"/>
<dbReference type="EMBL" id="CAIT01000009">
    <property type="protein sequence ID" value="CCH56379.1"/>
    <property type="molecule type" value="Genomic_DNA"/>
</dbReference>
<dbReference type="Proteomes" id="UP000009309">
    <property type="component" value="Unassembled WGS sequence"/>
</dbReference>
<protein>
    <recommendedName>
        <fullName evidence="5">5-formyltetrahydrofolate cyclo-ligase</fullName>
        <ecNumber evidence="5">6.3.3.2</ecNumber>
    </recommendedName>
</protein>
<dbReference type="AlphaFoldDB" id="I2GR51"/>
<name>I2GR51_9BACT</name>
<keyword evidence="5" id="KW-0460">Magnesium</keyword>
<evidence type="ECO:0000256" key="1">
    <source>
        <dbReference type="ARBA" id="ARBA00010638"/>
    </source>
</evidence>
<dbReference type="PANTHER" id="PTHR23407">
    <property type="entry name" value="ATPASE INHIBITOR/5-FORMYLTETRAHYDROFOLATE CYCLO-LIGASE"/>
    <property type="match status" value="1"/>
</dbReference>
<dbReference type="OrthoDB" id="9801938at2"/>
<evidence type="ECO:0000256" key="5">
    <source>
        <dbReference type="RuleBase" id="RU361279"/>
    </source>
</evidence>
<reference evidence="6 7" key="1">
    <citation type="journal article" date="2012" name="J. Bacteriol.">
        <title>Genome Sequence of the Filamentous Bacterium Fibrisoma limi BUZ 3T.</title>
        <authorList>
            <person name="Filippini M."/>
            <person name="Qi W."/>
            <person name="Jaenicke S."/>
            <person name="Goesmann A."/>
            <person name="Smits T.H."/>
            <person name="Bagheri H.C."/>
        </authorList>
    </citation>
    <scope>NUCLEOTIDE SEQUENCE [LARGE SCALE GENOMIC DNA]</scope>
    <source>
        <strain evidence="7">BUZ 3T</strain>
    </source>
</reference>
<sequence>MTKTALRKRFLAERKALCTETVAERSRVIAERFFDFAYGQINSSASSTVHTFLPIQRQNEVDTWLIIYRLWQNFPQVRVITAVTNTTSNLLTHYQLTPQTELRENRWGIPEPVSVTQPINPSEFDIVLVPLLAFDLIGHRVGYGKGYYDRFLSECRPDCLKLGLSLFEPIELIPDIESTDIPLDFCLTAEQVYTF</sequence>
<dbReference type="InterPro" id="IPR002698">
    <property type="entry name" value="FTHF_cligase"/>
</dbReference>
<dbReference type="Pfam" id="PF01812">
    <property type="entry name" value="5-FTHF_cyc-lig"/>
    <property type="match status" value="1"/>
</dbReference>
<dbReference type="RefSeq" id="WP_009284944.1">
    <property type="nucleotide sequence ID" value="NZ_CAIT01000009.1"/>
</dbReference>
<dbReference type="SUPFAM" id="SSF100950">
    <property type="entry name" value="NagB/RpiA/CoA transferase-like"/>
    <property type="match status" value="1"/>
</dbReference>
<dbReference type="GO" id="GO:0030272">
    <property type="term" value="F:5-formyltetrahydrofolate cyclo-ligase activity"/>
    <property type="evidence" value="ECO:0007669"/>
    <property type="project" value="UniProtKB-EC"/>
</dbReference>
<comment type="similarity">
    <text evidence="1 5">Belongs to the 5-formyltetrahydrofolate cyclo-ligase family.</text>
</comment>
<dbReference type="GO" id="GO:0046872">
    <property type="term" value="F:metal ion binding"/>
    <property type="evidence" value="ECO:0007669"/>
    <property type="project" value="UniProtKB-KW"/>
</dbReference>
<dbReference type="eggNOG" id="COG0212">
    <property type="taxonomic scope" value="Bacteria"/>
</dbReference>
<feature type="binding site" evidence="4">
    <location>
        <begin position="140"/>
        <end position="148"/>
    </location>
    <ligand>
        <name>ATP</name>
        <dbReference type="ChEBI" id="CHEBI:30616"/>
    </ligand>
</feature>
<keyword evidence="6" id="KW-0436">Ligase</keyword>
<dbReference type="PANTHER" id="PTHR23407:SF1">
    <property type="entry name" value="5-FORMYLTETRAHYDROFOLATE CYCLO-LIGASE"/>
    <property type="match status" value="1"/>
</dbReference>
<proteinExistence type="inferred from homology"/>
<keyword evidence="3 4" id="KW-0067">ATP-binding</keyword>
<dbReference type="NCBIfam" id="TIGR02727">
    <property type="entry name" value="MTHFS_bact"/>
    <property type="match status" value="1"/>
</dbReference>
<keyword evidence="5" id="KW-0479">Metal-binding</keyword>
<organism evidence="6 7">
    <name type="scientific">Fibrisoma limi BUZ 3</name>
    <dbReference type="NCBI Taxonomy" id="1185876"/>
    <lineage>
        <taxon>Bacteria</taxon>
        <taxon>Pseudomonadati</taxon>
        <taxon>Bacteroidota</taxon>
        <taxon>Cytophagia</taxon>
        <taxon>Cytophagales</taxon>
        <taxon>Spirosomataceae</taxon>
        <taxon>Fibrisoma</taxon>
    </lineage>
</organism>
<dbReference type="InterPro" id="IPR024185">
    <property type="entry name" value="FTHF_cligase-like_sf"/>
</dbReference>
<dbReference type="PIRSF" id="PIRSF006806">
    <property type="entry name" value="FTHF_cligase"/>
    <property type="match status" value="1"/>
</dbReference>
<evidence type="ECO:0000313" key="7">
    <source>
        <dbReference type="Proteomes" id="UP000009309"/>
    </source>
</evidence>
<gene>
    <name evidence="6" type="primary">ygfA</name>
    <name evidence="6" type="ORF">BN8_05709</name>
</gene>
<dbReference type="Gene3D" id="3.40.50.10420">
    <property type="entry name" value="NagB/RpiA/CoA transferase-like"/>
    <property type="match status" value="1"/>
</dbReference>
<feature type="binding site" evidence="4">
    <location>
        <begin position="3"/>
        <end position="7"/>
    </location>
    <ligand>
        <name>ATP</name>
        <dbReference type="ChEBI" id="CHEBI:30616"/>
    </ligand>
</feature>
<feature type="binding site" evidence="4">
    <location>
        <position position="60"/>
    </location>
    <ligand>
        <name>substrate</name>
    </ligand>
</feature>
<feature type="binding site" evidence="4">
    <location>
        <position position="53"/>
    </location>
    <ligand>
        <name>substrate</name>
    </ligand>
</feature>
<dbReference type="GO" id="GO:0009396">
    <property type="term" value="P:folic acid-containing compound biosynthetic process"/>
    <property type="evidence" value="ECO:0007669"/>
    <property type="project" value="TreeGrafter"/>
</dbReference>